<dbReference type="GO" id="GO:0016020">
    <property type="term" value="C:membrane"/>
    <property type="evidence" value="ECO:0007669"/>
    <property type="project" value="UniProtKB-SubCell"/>
</dbReference>
<gene>
    <name evidence="7" type="primary">TMEM205</name>
    <name evidence="7" type="ORF">g.85550</name>
</gene>
<feature type="domain" description="TMEM205-like" evidence="6">
    <location>
        <begin position="122"/>
        <end position="177"/>
    </location>
</feature>
<evidence type="ECO:0000313" key="7">
    <source>
        <dbReference type="EMBL" id="MBY20746.1"/>
    </source>
</evidence>
<proteinExistence type="predicted"/>
<dbReference type="InterPro" id="IPR053009">
    <property type="entry name" value="Xanthocillin_Biosynth-Assoc"/>
</dbReference>
<evidence type="ECO:0000256" key="1">
    <source>
        <dbReference type="ARBA" id="ARBA00004370"/>
    </source>
</evidence>
<keyword evidence="3 5" id="KW-1133">Transmembrane helix</keyword>
<comment type="subcellular location">
    <subcellularLocation>
        <location evidence="1">Membrane</location>
    </subcellularLocation>
</comment>
<name>A0A2S2NVJ1_SCHGA</name>
<dbReference type="InterPro" id="IPR025423">
    <property type="entry name" value="TMEM205-like"/>
</dbReference>
<keyword evidence="2 5" id="KW-0812">Transmembrane</keyword>
<sequence>MSGTAKSKRGYGHPHHLIKLPTMTGAVTHKDLADEKLETTQPPAVQEGSGNAFTKFIVNKCEKLRENPVYKILYFVQSAHIIMALAVVLVTVIVFPSDSKMSSRQSERIQLSGLVNIVHLAAFSTHFGIHIWMTFISGVCLYYKLSRHAFGDVQKILFPKYYSTSSLLSAITLIQFGKICVANNVWDIHTFLQCLIA</sequence>
<reference evidence="7" key="1">
    <citation type="submission" date="2018-04" db="EMBL/GenBank/DDBJ databases">
        <title>Transcriptome of Schizaphis graminum biotype I.</title>
        <authorList>
            <person name="Scully E.D."/>
            <person name="Geib S.M."/>
            <person name="Palmer N.A."/>
            <person name="Koch K."/>
            <person name="Bradshaw J."/>
            <person name="Heng-Moss T."/>
            <person name="Sarath G."/>
        </authorList>
    </citation>
    <scope>NUCLEOTIDE SEQUENCE</scope>
</reference>
<dbReference type="PANTHER" id="PTHR23241:SF102">
    <property type="entry name" value="LD23009P"/>
    <property type="match status" value="1"/>
</dbReference>
<accession>A0A2S2NVJ1</accession>
<evidence type="ECO:0000256" key="2">
    <source>
        <dbReference type="ARBA" id="ARBA00022692"/>
    </source>
</evidence>
<dbReference type="Pfam" id="PF13664">
    <property type="entry name" value="DUF4149"/>
    <property type="match status" value="1"/>
</dbReference>
<protein>
    <submittedName>
        <fullName evidence="7">Transmembrane protein</fullName>
    </submittedName>
</protein>
<dbReference type="AlphaFoldDB" id="A0A2S2NVJ1"/>
<evidence type="ECO:0000256" key="4">
    <source>
        <dbReference type="ARBA" id="ARBA00023136"/>
    </source>
</evidence>
<feature type="transmembrane region" description="Helical" evidence="5">
    <location>
        <begin position="72"/>
        <end position="97"/>
    </location>
</feature>
<dbReference type="EMBL" id="GGMR01008127">
    <property type="protein sequence ID" value="MBY20746.1"/>
    <property type="molecule type" value="Transcribed_RNA"/>
</dbReference>
<evidence type="ECO:0000256" key="5">
    <source>
        <dbReference type="SAM" id="Phobius"/>
    </source>
</evidence>
<keyword evidence="4 5" id="KW-0472">Membrane</keyword>
<feature type="transmembrane region" description="Helical" evidence="5">
    <location>
        <begin position="117"/>
        <end position="143"/>
    </location>
</feature>
<organism evidence="7">
    <name type="scientific">Schizaphis graminum</name>
    <name type="common">Green bug aphid</name>
    <dbReference type="NCBI Taxonomy" id="13262"/>
    <lineage>
        <taxon>Eukaryota</taxon>
        <taxon>Metazoa</taxon>
        <taxon>Ecdysozoa</taxon>
        <taxon>Arthropoda</taxon>
        <taxon>Hexapoda</taxon>
        <taxon>Insecta</taxon>
        <taxon>Pterygota</taxon>
        <taxon>Neoptera</taxon>
        <taxon>Paraneoptera</taxon>
        <taxon>Hemiptera</taxon>
        <taxon>Sternorrhyncha</taxon>
        <taxon>Aphidomorpha</taxon>
        <taxon>Aphidoidea</taxon>
        <taxon>Aphididae</taxon>
        <taxon>Aphidini</taxon>
        <taxon>Schizaphis</taxon>
    </lineage>
</organism>
<evidence type="ECO:0000259" key="6">
    <source>
        <dbReference type="Pfam" id="PF13664"/>
    </source>
</evidence>
<dbReference type="PANTHER" id="PTHR23241">
    <property type="entry name" value="LATE EMBRYOGENESIS ABUNDANT PLANTS LEA-RELATED"/>
    <property type="match status" value="1"/>
</dbReference>
<evidence type="ECO:0000256" key="3">
    <source>
        <dbReference type="ARBA" id="ARBA00022989"/>
    </source>
</evidence>